<name>A0AAE0SSR3_9BIVA</name>
<evidence type="ECO:0000313" key="2">
    <source>
        <dbReference type="EMBL" id="KAK3597079.1"/>
    </source>
</evidence>
<reference evidence="2" key="1">
    <citation type="journal article" date="2021" name="Genome Biol. Evol.">
        <title>A High-Quality Reference Genome for a Parasitic Bivalve with Doubly Uniparental Inheritance (Bivalvia: Unionida).</title>
        <authorList>
            <person name="Smith C.H."/>
        </authorList>
    </citation>
    <scope>NUCLEOTIDE SEQUENCE</scope>
    <source>
        <strain evidence="2">CHS0354</strain>
    </source>
</reference>
<dbReference type="EMBL" id="JAEAOA010001337">
    <property type="protein sequence ID" value="KAK3597079.1"/>
    <property type="molecule type" value="Genomic_DNA"/>
</dbReference>
<sequence length="113" mass="12961">MRDALQLFYPNYFDFDTRPTANILKQCVSASSFEEPLSSPVKDDLSDCDYEPPTFPQSSDEDNRIDEQENRNVPAYMETKCLVFESNRMDLFRCCTKCCSNTVGEIVYVNGSL</sequence>
<evidence type="ECO:0000313" key="3">
    <source>
        <dbReference type="Proteomes" id="UP001195483"/>
    </source>
</evidence>
<proteinExistence type="predicted"/>
<feature type="region of interest" description="Disordered" evidence="1">
    <location>
        <begin position="34"/>
        <end position="70"/>
    </location>
</feature>
<keyword evidence="3" id="KW-1185">Reference proteome</keyword>
<comment type="caution">
    <text evidence="2">The sequence shown here is derived from an EMBL/GenBank/DDBJ whole genome shotgun (WGS) entry which is preliminary data.</text>
</comment>
<protein>
    <submittedName>
        <fullName evidence="2">Uncharacterized protein</fullName>
    </submittedName>
</protein>
<feature type="compositionally biased region" description="Basic and acidic residues" evidence="1">
    <location>
        <begin position="61"/>
        <end position="70"/>
    </location>
</feature>
<dbReference type="AlphaFoldDB" id="A0AAE0SSR3"/>
<reference evidence="2" key="2">
    <citation type="journal article" date="2021" name="Genome Biol. Evol.">
        <title>Developing a high-quality reference genome for a parasitic bivalve with doubly uniparental inheritance (Bivalvia: Unionida).</title>
        <authorList>
            <person name="Smith C.H."/>
        </authorList>
    </citation>
    <scope>NUCLEOTIDE SEQUENCE</scope>
    <source>
        <strain evidence="2">CHS0354</strain>
        <tissue evidence="2">Mantle</tissue>
    </source>
</reference>
<reference evidence="2" key="3">
    <citation type="submission" date="2023-05" db="EMBL/GenBank/DDBJ databases">
        <authorList>
            <person name="Smith C.H."/>
        </authorList>
    </citation>
    <scope>NUCLEOTIDE SEQUENCE</scope>
    <source>
        <strain evidence="2">CHS0354</strain>
        <tissue evidence="2">Mantle</tissue>
    </source>
</reference>
<accession>A0AAE0SSR3</accession>
<feature type="non-terminal residue" evidence="2">
    <location>
        <position position="113"/>
    </location>
</feature>
<dbReference type="Proteomes" id="UP001195483">
    <property type="component" value="Unassembled WGS sequence"/>
</dbReference>
<organism evidence="2 3">
    <name type="scientific">Potamilus streckersoni</name>
    <dbReference type="NCBI Taxonomy" id="2493646"/>
    <lineage>
        <taxon>Eukaryota</taxon>
        <taxon>Metazoa</taxon>
        <taxon>Spiralia</taxon>
        <taxon>Lophotrochozoa</taxon>
        <taxon>Mollusca</taxon>
        <taxon>Bivalvia</taxon>
        <taxon>Autobranchia</taxon>
        <taxon>Heteroconchia</taxon>
        <taxon>Palaeoheterodonta</taxon>
        <taxon>Unionida</taxon>
        <taxon>Unionoidea</taxon>
        <taxon>Unionidae</taxon>
        <taxon>Ambleminae</taxon>
        <taxon>Lampsilini</taxon>
        <taxon>Potamilus</taxon>
    </lineage>
</organism>
<gene>
    <name evidence="2" type="ORF">CHS0354_022086</name>
</gene>
<evidence type="ECO:0000256" key="1">
    <source>
        <dbReference type="SAM" id="MobiDB-lite"/>
    </source>
</evidence>